<organism evidence="4 5">
    <name type="scientific">Striga hermonthica</name>
    <name type="common">Purple witchweed</name>
    <name type="synonym">Buchnera hermonthica</name>
    <dbReference type="NCBI Taxonomy" id="68872"/>
    <lineage>
        <taxon>Eukaryota</taxon>
        <taxon>Viridiplantae</taxon>
        <taxon>Streptophyta</taxon>
        <taxon>Embryophyta</taxon>
        <taxon>Tracheophyta</taxon>
        <taxon>Spermatophyta</taxon>
        <taxon>Magnoliopsida</taxon>
        <taxon>eudicotyledons</taxon>
        <taxon>Gunneridae</taxon>
        <taxon>Pentapetalae</taxon>
        <taxon>asterids</taxon>
        <taxon>lamiids</taxon>
        <taxon>Lamiales</taxon>
        <taxon>Orobanchaceae</taxon>
        <taxon>Buchnereae</taxon>
        <taxon>Striga</taxon>
    </lineage>
</organism>
<comment type="caution">
    <text evidence="4">The sequence shown here is derived from an EMBL/GenBank/DDBJ whole genome shotgun (WGS) entry which is preliminary data.</text>
</comment>
<dbReference type="SMART" id="SM00733">
    <property type="entry name" value="Mterf"/>
    <property type="match status" value="5"/>
</dbReference>
<dbReference type="Gene3D" id="1.25.70.10">
    <property type="entry name" value="Transcription termination factor 3, mitochondrial"/>
    <property type="match status" value="1"/>
</dbReference>
<dbReference type="InterPro" id="IPR038538">
    <property type="entry name" value="MTERF_sf"/>
</dbReference>
<dbReference type="Pfam" id="PF02536">
    <property type="entry name" value="mTERF"/>
    <property type="match status" value="2"/>
</dbReference>
<proteinExistence type="inferred from homology"/>
<dbReference type="PANTHER" id="PTHR13068:SF130">
    <property type="entry name" value="TRANSCRIPTION TERMINATION FACTOR MTERF6, CHLOROPLASTIC_MITOCHONDRIAL-LIKE"/>
    <property type="match status" value="1"/>
</dbReference>
<keyword evidence="2" id="KW-0806">Transcription termination</keyword>
<evidence type="ECO:0000313" key="4">
    <source>
        <dbReference type="EMBL" id="CAA0806813.1"/>
    </source>
</evidence>
<name>A0A9N7R1S6_STRHE</name>
<evidence type="ECO:0000256" key="1">
    <source>
        <dbReference type="ARBA" id="ARBA00007692"/>
    </source>
</evidence>
<dbReference type="AlphaFoldDB" id="A0A9N7R1S6"/>
<reference evidence="4" key="1">
    <citation type="submission" date="2019-12" db="EMBL/GenBank/DDBJ databases">
        <authorList>
            <person name="Scholes J."/>
        </authorList>
    </citation>
    <scope>NUCLEOTIDE SEQUENCE</scope>
</reference>
<evidence type="ECO:0000313" key="5">
    <source>
        <dbReference type="Proteomes" id="UP001153555"/>
    </source>
</evidence>
<keyword evidence="5" id="KW-1185">Reference proteome</keyword>
<evidence type="ECO:0008006" key="6">
    <source>
        <dbReference type="Google" id="ProtNLM"/>
    </source>
</evidence>
<dbReference type="PANTHER" id="PTHR13068">
    <property type="entry name" value="CGI-12 PROTEIN-RELATED"/>
    <property type="match status" value="1"/>
</dbReference>
<keyword evidence="2" id="KW-0804">Transcription</keyword>
<dbReference type="EMBL" id="CACSLK010000984">
    <property type="protein sequence ID" value="CAA0806813.1"/>
    <property type="molecule type" value="Genomic_DNA"/>
</dbReference>
<dbReference type="OrthoDB" id="637682at2759"/>
<accession>A0A9N7R1S6</accession>
<sequence length="488" mass="55343">MALQTLVGINLTRLLPAIFKTRRSLAVSALSTACETEPSTSSVYYLLAHKHRLSHDVASVGRQKKYDSVLAFFVQMGFTKAQLERTLNLRPHVLAADLEGTIKPKIKIFEDLGFSSEEIAAVVSKAPVILHVSLINKIIPALSWLKGMLGSNKKVAKVLRHNGRLLLTDFEKLILPNIRILLSHGMTKDEVSRLIYYNPWVILYNQETLIRCLDTKDKMGISWSSKMSVYAVGVICSMPNGSWERKRLAFQEILEFSNDEIMRTLQRDPNVFCVSEDKMRKVKSIMLRTEKYDNSSIAEYPRALMFSIERRLKPRFEVLGKLESKGLIEEWPSLGYVCRLADKEFSEEYVEPYMSEIGLENFRAVASWQVLAGRGSTRVVAEWPAWRGRALARIGAGHDTLNIAEQGARRGRSSRTLEVAEYLAWSWVLVQQEHSRGHGKSHARGRRNLQACGREHSIAKERPNSCKLVNGADTFLGGVSLWQRLVER</sequence>
<evidence type="ECO:0000256" key="2">
    <source>
        <dbReference type="ARBA" id="ARBA00022472"/>
    </source>
</evidence>
<comment type="similarity">
    <text evidence="1">Belongs to the mTERF family.</text>
</comment>
<gene>
    <name evidence="4" type="ORF">SHERM_09694</name>
</gene>
<dbReference type="Proteomes" id="UP001153555">
    <property type="component" value="Unassembled WGS sequence"/>
</dbReference>
<evidence type="ECO:0000256" key="3">
    <source>
        <dbReference type="ARBA" id="ARBA00022946"/>
    </source>
</evidence>
<protein>
    <recommendedName>
        <fullName evidence="6">Mitochondrial transcription termination factor family protein</fullName>
    </recommendedName>
</protein>
<keyword evidence="3" id="KW-0809">Transit peptide</keyword>
<keyword evidence="2" id="KW-0805">Transcription regulation</keyword>
<dbReference type="GO" id="GO:0006353">
    <property type="term" value="P:DNA-templated transcription termination"/>
    <property type="evidence" value="ECO:0007669"/>
    <property type="project" value="UniProtKB-KW"/>
</dbReference>
<dbReference type="FunFam" id="1.25.70.10:FF:000001">
    <property type="entry name" value="Mitochondrial transcription termination factor-like"/>
    <property type="match status" value="1"/>
</dbReference>
<dbReference type="InterPro" id="IPR003690">
    <property type="entry name" value="MTERF"/>
</dbReference>
<dbReference type="GO" id="GO:0003676">
    <property type="term" value="F:nucleic acid binding"/>
    <property type="evidence" value="ECO:0007669"/>
    <property type="project" value="InterPro"/>
</dbReference>